<organism evidence="1 2">
    <name type="scientific">Ectothiorhodospira magna</name>
    <dbReference type="NCBI Taxonomy" id="867345"/>
    <lineage>
        <taxon>Bacteria</taxon>
        <taxon>Pseudomonadati</taxon>
        <taxon>Pseudomonadota</taxon>
        <taxon>Gammaproteobacteria</taxon>
        <taxon>Chromatiales</taxon>
        <taxon>Ectothiorhodospiraceae</taxon>
        <taxon>Ectothiorhodospira</taxon>
    </lineage>
</organism>
<dbReference type="SUPFAM" id="SSF102400">
    <property type="entry name" value="DNA polymerase III chi subunit"/>
    <property type="match status" value="1"/>
</dbReference>
<protein>
    <submittedName>
        <fullName evidence="1">DNA polymerase III, chi subunit</fullName>
    </submittedName>
</protein>
<dbReference type="EMBL" id="FOFO01000001">
    <property type="protein sequence ID" value="SEP56415.1"/>
    <property type="molecule type" value="Genomic_DNA"/>
</dbReference>
<gene>
    <name evidence="1" type="ORF">SAMN05421693_10116</name>
</gene>
<dbReference type="GO" id="GO:0003677">
    <property type="term" value="F:DNA binding"/>
    <property type="evidence" value="ECO:0007669"/>
    <property type="project" value="InterPro"/>
</dbReference>
<proteinExistence type="predicted"/>
<dbReference type="GO" id="GO:0032298">
    <property type="term" value="P:positive regulation of DNA-templated DNA replication initiation"/>
    <property type="evidence" value="ECO:0007669"/>
    <property type="project" value="TreeGrafter"/>
</dbReference>
<dbReference type="Gene3D" id="3.40.50.10110">
    <property type="entry name" value="DNA polymerase III subunit chi"/>
    <property type="match status" value="1"/>
</dbReference>
<reference evidence="1 2" key="1">
    <citation type="submission" date="2016-10" db="EMBL/GenBank/DDBJ databases">
        <authorList>
            <person name="de Groot N.N."/>
        </authorList>
    </citation>
    <scope>NUCLEOTIDE SEQUENCE [LARGE SCALE GENOMIC DNA]</scope>
    <source>
        <strain evidence="1 2">B7-7</strain>
    </source>
</reference>
<dbReference type="PANTHER" id="PTHR38767">
    <property type="entry name" value="DNA POLYMERASE III SUBUNIT CHI"/>
    <property type="match status" value="1"/>
</dbReference>
<dbReference type="InterPro" id="IPR007459">
    <property type="entry name" value="DNA_pol3_chi"/>
</dbReference>
<dbReference type="AlphaFoldDB" id="A0A1H8YW17"/>
<accession>A0A1H8YW17</accession>
<dbReference type="InterPro" id="IPR036768">
    <property type="entry name" value="PolIII_chi_sf"/>
</dbReference>
<dbReference type="OrthoDB" id="5297568at2"/>
<sequence>MTRVDFYTIKSDQPQARLAISCRLIQKAFGLGHRVHVHTGAPGLSRQLDELLWTFRDDAFIPHGINPQDPDMPVSIGHDRIPPTARDLLLNLADTVPEGYQGFARVAEIVNEDPVVKQAGRHRYRYYREQGYDLHHHPLG</sequence>
<evidence type="ECO:0000313" key="1">
    <source>
        <dbReference type="EMBL" id="SEP56415.1"/>
    </source>
</evidence>
<name>A0A1H8YW17_9GAMM</name>
<dbReference type="PANTHER" id="PTHR38767:SF1">
    <property type="entry name" value="DNA POLYMERASE III SUBUNIT CHI"/>
    <property type="match status" value="1"/>
</dbReference>
<evidence type="ECO:0000313" key="2">
    <source>
        <dbReference type="Proteomes" id="UP000199496"/>
    </source>
</evidence>
<dbReference type="STRING" id="867345.SAMN05421693_10116"/>
<keyword evidence="2" id="KW-1185">Reference proteome</keyword>
<dbReference type="Pfam" id="PF04364">
    <property type="entry name" value="DNA_pol3_chi"/>
    <property type="match status" value="1"/>
</dbReference>
<dbReference type="Proteomes" id="UP000199496">
    <property type="component" value="Unassembled WGS sequence"/>
</dbReference>
<dbReference type="RefSeq" id="WP_090202241.1">
    <property type="nucleotide sequence ID" value="NZ_FOFO01000001.1"/>
</dbReference>
<dbReference type="GO" id="GO:0003887">
    <property type="term" value="F:DNA-directed DNA polymerase activity"/>
    <property type="evidence" value="ECO:0007669"/>
    <property type="project" value="InterPro"/>
</dbReference>
<dbReference type="GO" id="GO:0006260">
    <property type="term" value="P:DNA replication"/>
    <property type="evidence" value="ECO:0007669"/>
    <property type="project" value="InterPro"/>
</dbReference>